<name>N1PF17_DOTSN</name>
<dbReference type="OMA" id="DPDRVDN"/>
<dbReference type="Proteomes" id="UP000016933">
    <property type="component" value="Unassembled WGS sequence"/>
</dbReference>
<feature type="region of interest" description="Disordered" evidence="2">
    <location>
        <begin position="54"/>
        <end position="215"/>
    </location>
</feature>
<feature type="compositionally biased region" description="Acidic residues" evidence="2">
    <location>
        <begin position="121"/>
        <end position="135"/>
    </location>
</feature>
<reference evidence="3 4" key="2">
    <citation type="journal article" date="2012" name="PLoS Pathog.">
        <title>Diverse lifestyles and strategies of plant pathogenesis encoded in the genomes of eighteen Dothideomycetes fungi.</title>
        <authorList>
            <person name="Ohm R.A."/>
            <person name="Feau N."/>
            <person name="Henrissat B."/>
            <person name="Schoch C.L."/>
            <person name="Horwitz B.A."/>
            <person name="Barry K.W."/>
            <person name="Condon B.J."/>
            <person name="Copeland A.C."/>
            <person name="Dhillon B."/>
            <person name="Glaser F."/>
            <person name="Hesse C.N."/>
            <person name="Kosti I."/>
            <person name="LaButti K."/>
            <person name="Lindquist E.A."/>
            <person name="Lucas S."/>
            <person name="Salamov A.A."/>
            <person name="Bradshaw R.E."/>
            <person name="Ciuffetti L."/>
            <person name="Hamelin R.C."/>
            <person name="Kema G.H.J."/>
            <person name="Lawrence C."/>
            <person name="Scott J.A."/>
            <person name="Spatafora J.W."/>
            <person name="Turgeon B.G."/>
            <person name="de Wit P.J.G.M."/>
            <person name="Zhong S."/>
            <person name="Goodwin S.B."/>
            <person name="Grigoriev I.V."/>
        </authorList>
    </citation>
    <scope>NUCLEOTIDE SEQUENCE [LARGE SCALE GENOMIC DNA]</scope>
    <source>
        <strain evidence="4">NZE10 / CBS 128990</strain>
    </source>
</reference>
<keyword evidence="1" id="KW-0175">Coiled coil</keyword>
<protein>
    <submittedName>
        <fullName evidence="3">Uncharacterized protein</fullName>
    </submittedName>
</protein>
<feature type="coiled-coil region" evidence="1">
    <location>
        <begin position="233"/>
        <end position="262"/>
    </location>
</feature>
<organism evidence="3 4">
    <name type="scientific">Dothistroma septosporum (strain NZE10 / CBS 128990)</name>
    <name type="common">Red band needle blight fungus</name>
    <name type="synonym">Mycosphaerella pini</name>
    <dbReference type="NCBI Taxonomy" id="675120"/>
    <lineage>
        <taxon>Eukaryota</taxon>
        <taxon>Fungi</taxon>
        <taxon>Dikarya</taxon>
        <taxon>Ascomycota</taxon>
        <taxon>Pezizomycotina</taxon>
        <taxon>Dothideomycetes</taxon>
        <taxon>Dothideomycetidae</taxon>
        <taxon>Mycosphaerellales</taxon>
        <taxon>Mycosphaerellaceae</taxon>
        <taxon>Dothistroma</taxon>
    </lineage>
</organism>
<feature type="compositionally biased region" description="Basic and acidic residues" evidence="2">
    <location>
        <begin position="97"/>
        <end position="118"/>
    </location>
</feature>
<reference evidence="4" key="1">
    <citation type="journal article" date="2012" name="PLoS Genet.">
        <title>The genomes of the fungal plant pathogens Cladosporium fulvum and Dothistroma septosporum reveal adaptation to different hosts and lifestyles but also signatures of common ancestry.</title>
        <authorList>
            <person name="de Wit P.J.G.M."/>
            <person name="van der Burgt A."/>
            <person name="Oekmen B."/>
            <person name="Stergiopoulos I."/>
            <person name="Abd-Elsalam K.A."/>
            <person name="Aerts A.L."/>
            <person name="Bahkali A.H."/>
            <person name="Beenen H.G."/>
            <person name="Chettri P."/>
            <person name="Cox M.P."/>
            <person name="Datema E."/>
            <person name="de Vries R.P."/>
            <person name="Dhillon B."/>
            <person name="Ganley A.R."/>
            <person name="Griffiths S.A."/>
            <person name="Guo Y."/>
            <person name="Hamelin R.C."/>
            <person name="Henrissat B."/>
            <person name="Kabir M.S."/>
            <person name="Jashni M.K."/>
            <person name="Kema G."/>
            <person name="Klaubauf S."/>
            <person name="Lapidus A."/>
            <person name="Levasseur A."/>
            <person name="Lindquist E."/>
            <person name="Mehrabi R."/>
            <person name="Ohm R.A."/>
            <person name="Owen T.J."/>
            <person name="Salamov A."/>
            <person name="Schwelm A."/>
            <person name="Schijlen E."/>
            <person name="Sun H."/>
            <person name="van den Burg H.A."/>
            <person name="van Ham R.C.H.J."/>
            <person name="Zhang S."/>
            <person name="Goodwin S.B."/>
            <person name="Grigoriev I.V."/>
            <person name="Collemare J."/>
            <person name="Bradshaw R.E."/>
        </authorList>
    </citation>
    <scope>NUCLEOTIDE SEQUENCE [LARGE SCALE GENOMIC DNA]</scope>
    <source>
        <strain evidence="4">NZE10 / CBS 128990</strain>
    </source>
</reference>
<dbReference type="eggNOG" id="ENOG502SIVW">
    <property type="taxonomic scope" value="Eukaryota"/>
</dbReference>
<keyword evidence="4" id="KW-1185">Reference proteome</keyword>
<evidence type="ECO:0000256" key="1">
    <source>
        <dbReference type="SAM" id="Coils"/>
    </source>
</evidence>
<sequence>MAFILAPYNNAMRLGQGFNTYTQQICVDDAVVIDPSRSENVLTNDGTTMRIMVQSSGRPSAWSRQKEVVTDRAVPAPRTSAPSVERKRLPSKQAADAGHDRPASPAIGRDDVEQKDTNENAVDDAEAPEAEDDGQPPEPGGGGSDVVVVDDEPTTTARMSTLKMRIAKDVAVPATKSTESKEKQAASRPRQQAVDEDEREAAKQRKSEEDERLKSQLAVARAREEKLLAAEIKRKDQQAEVAAEIEKERLQEQKRIREIQMKHREEDAQWLREQELERRKQQTANVNDAASLKGFTPEELASMRAKTETTFEDRFKGMLENKKDYEFEQGVGGPSQIVTYTSRFVDKLSDITDDINISGSLSIKASKFGGSGRGSFIDSDKFKESDMNFYISVKVVNQTINFKDALVYNRLRTVDVNNFNEVFGDGFISGFQEGGEFNALVSMKILNKAKKTDIQAQAKVAFTAGPADITAEANVNIAKANIEINTETTIQVSWSGGGHIKPREQQWDVQSLMQAASRFPDLVAQCPQRIYAIITKYESLRTFVATKPEGYTKLQYENAQIYTNALMDSYMSYKSLYTKLGAQIFDVQSGTKTIKARPISPDETAASESKNTSEDKLQTAAAHDVTAFPPTLSGLALAKKAIRKQMAAIVNEVDLVEKNPKKATDDDHPEPFQDPVTFGDRLPVVELFVKPKADVMPLNGQRIIAKPQTEGEAEEATAAASEQTASMIDNASEALATDEKADIDAFVTERPTLGQHLRLTAPLGSATEGHRFSNLEFLQSQWKLVGIEVEISPSYGSVQNISVNYDNGLVLSRGVKKGGRIVRMENFQAGERIVSGMIQVGKLYQELRVIGILLYTNRGRSFVGQASSCSYDKESNKHVRDNNEYHDVQTKFFDAPIKDGTLKGLFGRADHDAIWRLGFIWGDLGRDEKYDGSENSAPIDESLDPITAAKAQTALEASKYAKVKADYDELARQKSQVDRDLQTSRAKELQWGGRPQSFRSRGVEIHFISWGGSFIWDEAIGIRLSEHALNQTAFKPSSLGLPDTWGRVNKSLAVAYRYRDAGEIWMVTGKDEEDVRFNPM</sequence>
<evidence type="ECO:0000313" key="4">
    <source>
        <dbReference type="Proteomes" id="UP000016933"/>
    </source>
</evidence>
<dbReference type="EMBL" id="KB446542">
    <property type="protein sequence ID" value="EME41203.1"/>
    <property type="molecule type" value="Genomic_DNA"/>
</dbReference>
<evidence type="ECO:0000313" key="3">
    <source>
        <dbReference type="EMBL" id="EME41203.1"/>
    </source>
</evidence>
<dbReference type="AlphaFoldDB" id="N1PF17"/>
<dbReference type="HOGENOM" id="CLU_266002_0_0_1"/>
<gene>
    <name evidence="3" type="ORF">DOTSEDRAFT_55095</name>
</gene>
<dbReference type="InterPro" id="IPR036404">
    <property type="entry name" value="Jacalin-like_lectin_dom_sf"/>
</dbReference>
<accession>N1PF17</accession>
<dbReference type="OrthoDB" id="3627639at2759"/>
<evidence type="ECO:0000256" key="2">
    <source>
        <dbReference type="SAM" id="MobiDB-lite"/>
    </source>
</evidence>
<feature type="region of interest" description="Disordered" evidence="2">
    <location>
        <begin position="593"/>
        <end position="618"/>
    </location>
</feature>
<feature type="compositionally biased region" description="Basic and acidic residues" evidence="2">
    <location>
        <begin position="200"/>
        <end position="214"/>
    </location>
</feature>
<proteinExistence type="predicted"/>
<dbReference type="STRING" id="675120.N1PF17"/>
<dbReference type="Gene3D" id="2.100.10.30">
    <property type="entry name" value="Jacalin-like lectin domain"/>
    <property type="match status" value="1"/>
</dbReference>